<dbReference type="InterPro" id="IPR010760">
    <property type="entry name" value="DNA-repair_Swi5"/>
</dbReference>
<dbReference type="EMBL" id="JBDJPC010000002">
    <property type="protein sequence ID" value="KAL1514162.1"/>
    <property type="molecule type" value="Genomic_DNA"/>
</dbReference>
<comment type="similarity">
    <text evidence="1">Belongs to the SWI5/SAE3 family.</text>
</comment>
<evidence type="ECO:0000256" key="1">
    <source>
        <dbReference type="ARBA" id="ARBA00008060"/>
    </source>
</evidence>
<evidence type="ECO:0000313" key="8">
    <source>
        <dbReference type="EMBL" id="KAL1514162.1"/>
    </source>
</evidence>
<dbReference type="Gene3D" id="1.20.5.170">
    <property type="match status" value="1"/>
</dbReference>
<sequence length="97" mass="10990">MPPVKSKALPKTDSKEVLSIAELKLKVRSLKKQIAILTREINDLLEQGVSEDLRPEMQALHEYNDIKDTTQMVLGRLAQAQGCTVTELHKKYNLAFE</sequence>
<evidence type="ECO:0000256" key="6">
    <source>
        <dbReference type="ARBA" id="ARBA00030081"/>
    </source>
</evidence>
<comment type="function">
    <text evidence="5">Component of the swi5-sfr1 complex, a complex required for double-strand break repair via homologous recombination.</text>
</comment>
<accession>A0ABD1FCE1</accession>
<keyword evidence="9" id="KW-1185">Reference proteome</keyword>
<dbReference type="PANTHER" id="PTHR28529:SF2">
    <property type="entry name" value="DNA REPAIR PROTEIN SWI5 HOMOLOG"/>
    <property type="match status" value="1"/>
</dbReference>
<proteinExistence type="inferred from homology"/>
<feature type="coiled-coil region" evidence="7">
    <location>
        <begin position="20"/>
        <end position="47"/>
    </location>
</feature>
<dbReference type="AlphaFoldDB" id="A0ABD1FCE1"/>
<protein>
    <recommendedName>
        <fullName evidence="2">DNA repair protein SWI5 homolog</fullName>
    </recommendedName>
    <alternativeName>
        <fullName evidence="6">Protein SAE3 homolog</fullName>
    </alternativeName>
</protein>
<reference evidence="8 9" key="1">
    <citation type="submission" date="2024-05" db="EMBL/GenBank/DDBJ databases">
        <title>Genetic variation in Jamaican populations of the coffee berry borer (Hypothenemus hampei).</title>
        <authorList>
            <person name="Errbii M."/>
            <person name="Myrie A."/>
        </authorList>
    </citation>
    <scope>NUCLEOTIDE SEQUENCE [LARGE SCALE GENOMIC DNA]</scope>
    <source>
        <strain evidence="8">JA-Hopewell-2020-01-JO</strain>
        <tissue evidence="8">Whole body</tissue>
    </source>
</reference>
<name>A0ABD1FCE1_HYPHA</name>
<comment type="caution">
    <text evidence="8">The sequence shown here is derived from an EMBL/GenBank/DDBJ whole genome shotgun (WGS) entry which is preliminary data.</text>
</comment>
<keyword evidence="7" id="KW-0175">Coiled coil</keyword>
<evidence type="ECO:0000256" key="5">
    <source>
        <dbReference type="ARBA" id="ARBA00025380"/>
    </source>
</evidence>
<dbReference type="GO" id="GO:0006281">
    <property type="term" value="P:DNA repair"/>
    <property type="evidence" value="ECO:0007669"/>
    <property type="project" value="UniProtKB-KW"/>
</dbReference>
<evidence type="ECO:0000256" key="7">
    <source>
        <dbReference type="SAM" id="Coils"/>
    </source>
</evidence>
<keyword evidence="4" id="KW-0234">DNA repair</keyword>
<evidence type="ECO:0000256" key="3">
    <source>
        <dbReference type="ARBA" id="ARBA00022763"/>
    </source>
</evidence>
<dbReference type="PANTHER" id="PTHR28529">
    <property type="entry name" value="DNA REPAIR PROTEIN SWI5 HOMOLOG"/>
    <property type="match status" value="1"/>
</dbReference>
<dbReference type="Proteomes" id="UP001566132">
    <property type="component" value="Unassembled WGS sequence"/>
</dbReference>
<gene>
    <name evidence="8" type="ORF">ABEB36_003467</name>
</gene>
<evidence type="ECO:0000256" key="2">
    <source>
        <dbReference type="ARBA" id="ARBA00019825"/>
    </source>
</evidence>
<evidence type="ECO:0000256" key="4">
    <source>
        <dbReference type="ARBA" id="ARBA00023204"/>
    </source>
</evidence>
<evidence type="ECO:0000313" key="9">
    <source>
        <dbReference type="Proteomes" id="UP001566132"/>
    </source>
</evidence>
<organism evidence="8 9">
    <name type="scientific">Hypothenemus hampei</name>
    <name type="common">Coffee berry borer</name>
    <dbReference type="NCBI Taxonomy" id="57062"/>
    <lineage>
        <taxon>Eukaryota</taxon>
        <taxon>Metazoa</taxon>
        <taxon>Ecdysozoa</taxon>
        <taxon>Arthropoda</taxon>
        <taxon>Hexapoda</taxon>
        <taxon>Insecta</taxon>
        <taxon>Pterygota</taxon>
        <taxon>Neoptera</taxon>
        <taxon>Endopterygota</taxon>
        <taxon>Coleoptera</taxon>
        <taxon>Polyphaga</taxon>
        <taxon>Cucujiformia</taxon>
        <taxon>Curculionidae</taxon>
        <taxon>Scolytinae</taxon>
        <taxon>Hypothenemus</taxon>
    </lineage>
</organism>
<keyword evidence="3" id="KW-0227">DNA damage</keyword>
<dbReference type="Pfam" id="PF07061">
    <property type="entry name" value="Swi5"/>
    <property type="match status" value="1"/>
</dbReference>